<dbReference type="Pfam" id="PF13087">
    <property type="entry name" value="AAA_12"/>
    <property type="match status" value="1"/>
</dbReference>
<accession>A0A7S2N5D6</accession>
<dbReference type="EMBL" id="HBGV01020245">
    <property type="protein sequence ID" value="CAD9520607.1"/>
    <property type="molecule type" value="Transcribed_RNA"/>
</dbReference>
<evidence type="ECO:0000256" key="7">
    <source>
        <dbReference type="ARBA" id="ARBA00022806"/>
    </source>
</evidence>
<keyword evidence="7" id="KW-0347">Helicase</keyword>
<dbReference type="PANTHER" id="PTHR45418">
    <property type="entry name" value="CANCER/TESTIS ANTIGEN 55"/>
    <property type="match status" value="1"/>
</dbReference>
<evidence type="ECO:0000256" key="6">
    <source>
        <dbReference type="ARBA" id="ARBA00022801"/>
    </source>
</evidence>
<sequence length="297" mass="33954">MDISYMERLSMRSPYDRGNDGVYNSNLLTKLVRNYRSHPSILKLPNEMFYDNELQQCGDHFVTNSMARWEHLPKKGFPVMFHAISGENLREANSPSWFNPQEAQEVVNYVDLLAKHSMPRVDPAEIGVVTPYARQAQKIRLALKTRDLGDVKVGSVETFQGQERRVIIISTVRAENDYVDHDKKYNLGFVSNKKRFNVAVTRAQALLIIVGQPQVLATDKETWLPLLRMCRDNQSWVGEEWVEGSDASKDEDDLLASVPEENTNEASDDDWVIFGMDRLGISQAVEQEGLGYINREE</sequence>
<dbReference type="GO" id="GO:0005524">
    <property type="term" value="F:ATP binding"/>
    <property type="evidence" value="ECO:0007669"/>
    <property type="project" value="UniProtKB-KW"/>
</dbReference>
<protein>
    <recommendedName>
        <fullName evidence="3">RNA helicase</fullName>
        <ecNumber evidence="3">3.6.4.13</ecNumber>
    </recommendedName>
</protein>
<dbReference type="CDD" id="cd18808">
    <property type="entry name" value="SF1_C_Upf1"/>
    <property type="match status" value="1"/>
</dbReference>
<keyword evidence="6" id="KW-0378">Hydrolase</keyword>
<keyword evidence="5" id="KW-0547">Nucleotide-binding</keyword>
<dbReference type="GO" id="GO:0036464">
    <property type="term" value="C:cytoplasmic ribonucleoprotein granule"/>
    <property type="evidence" value="ECO:0007669"/>
    <property type="project" value="UniProtKB-SubCell"/>
</dbReference>
<dbReference type="FunFam" id="3.40.50.300:FF:000608">
    <property type="entry name" value="Mov10 RISC complex RNA helicase"/>
    <property type="match status" value="1"/>
</dbReference>
<evidence type="ECO:0000256" key="5">
    <source>
        <dbReference type="ARBA" id="ARBA00022741"/>
    </source>
</evidence>
<comment type="catalytic activity">
    <reaction evidence="11">
        <text>ATP + H2O = ADP + phosphate + H(+)</text>
        <dbReference type="Rhea" id="RHEA:13065"/>
        <dbReference type="ChEBI" id="CHEBI:15377"/>
        <dbReference type="ChEBI" id="CHEBI:15378"/>
        <dbReference type="ChEBI" id="CHEBI:30616"/>
        <dbReference type="ChEBI" id="CHEBI:43474"/>
        <dbReference type="ChEBI" id="CHEBI:456216"/>
        <dbReference type="EC" id="3.6.4.13"/>
    </reaction>
</comment>
<dbReference type="GO" id="GO:0031047">
    <property type="term" value="P:regulatory ncRNA-mediated gene silencing"/>
    <property type="evidence" value="ECO:0007669"/>
    <property type="project" value="UniProtKB-KW"/>
</dbReference>
<dbReference type="EC" id="3.6.4.13" evidence="3"/>
<dbReference type="GO" id="GO:0003723">
    <property type="term" value="F:RNA binding"/>
    <property type="evidence" value="ECO:0007669"/>
    <property type="project" value="UniProtKB-KW"/>
</dbReference>
<dbReference type="SUPFAM" id="SSF52540">
    <property type="entry name" value="P-loop containing nucleoside triphosphate hydrolases"/>
    <property type="match status" value="1"/>
</dbReference>
<keyword evidence="8" id="KW-0067">ATP-binding</keyword>
<organism evidence="13">
    <name type="scientific">Helicotheca tamesis</name>
    <dbReference type="NCBI Taxonomy" id="374047"/>
    <lineage>
        <taxon>Eukaryota</taxon>
        <taxon>Sar</taxon>
        <taxon>Stramenopiles</taxon>
        <taxon>Ochrophyta</taxon>
        <taxon>Bacillariophyta</taxon>
        <taxon>Mediophyceae</taxon>
        <taxon>Lithodesmiophycidae</taxon>
        <taxon>Lithodesmiales</taxon>
        <taxon>Lithodesmiaceae</taxon>
        <taxon>Helicotheca</taxon>
    </lineage>
</organism>
<dbReference type="InterPro" id="IPR041679">
    <property type="entry name" value="DNA2/NAM7-like_C"/>
</dbReference>
<evidence type="ECO:0000256" key="4">
    <source>
        <dbReference type="ARBA" id="ARBA00022490"/>
    </source>
</evidence>
<dbReference type="GO" id="GO:0003724">
    <property type="term" value="F:RNA helicase activity"/>
    <property type="evidence" value="ECO:0007669"/>
    <property type="project" value="UniProtKB-EC"/>
</dbReference>
<comment type="subcellular location">
    <subcellularLocation>
        <location evidence="1">Cytoplasm</location>
        <location evidence="1">Cytoplasmic ribonucleoprotein granule</location>
    </subcellularLocation>
</comment>
<evidence type="ECO:0000256" key="3">
    <source>
        <dbReference type="ARBA" id="ARBA00012552"/>
    </source>
</evidence>
<evidence type="ECO:0000259" key="12">
    <source>
        <dbReference type="Pfam" id="PF13087"/>
    </source>
</evidence>
<comment type="similarity">
    <text evidence="2">Belongs to the DNA2/NAM7 helicase family. SDE3 subfamily.</text>
</comment>
<evidence type="ECO:0000313" key="13">
    <source>
        <dbReference type="EMBL" id="CAD9520607.1"/>
    </source>
</evidence>
<reference evidence="13" key="1">
    <citation type="submission" date="2021-01" db="EMBL/GenBank/DDBJ databases">
        <authorList>
            <person name="Corre E."/>
            <person name="Pelletier E."/>
            <person name="Niang G."/>
            <person name="Scheremetjew M."/>
            <person name="Finn R."/>
            <person name="Kale V."/>
            <person name="Holt S."/>
            <person name="Cochrane G."/>
            <person name="Meng A."/>
            <person name="Brown T."/>
            <person name="Cohen L."/>
        </authorList>
    </citation>
    <scope>NUCLEOTIDE SEQUENCE</scope>
    <source>
        <strain evidence="13">CCMP826</strain>
    </source>
</reference>
<evidence type="ECO:0000256" key="2">
    <source>
        <dbReference type="ARBA" id="ARBA00005601"/>
    </source>
</evidence>
<evidence type="ECO:0000256" key="8">
    <source>
        <dbReference type="ARBA" id="ARBA00022840"/>
    </source>
</evidence>
<evidence type="ECO:0000256" key="9">
    <source>
        <dbReference type="ARBA" id="ARBA00022884"/>
    </source>
</evidence>
<evidence type="ECO:0000256" key="10">
    <source>
        <dbReference type="ARBA" id="ARBA00023158"/>
    </source>
</evidence>
<keyword evidence="10" id="KW-0943">RNA-mediated gene silencing</keyword>
<keyword evidence="9" id="KW-0694">RNA-binding</keyword>
<dbReference type="InterPro" id="IPR047187">
    <property type="entry name" value="SF1_C_Upf1"/>
</dbReference>
<evidence type="ECO:0000256" key="11">
    <source>
        <dbReference type="ARBA" id="ARBA00047984"/>
    </source>
</evidence>
<evidence type="ECO:0000256" key="1">
    <source>
        <dbReference type="ARBA" id="ARBA00004331"/>
    </source>
</evidence>
<feature type="domain" description="DNA2/NAM7 helicase-like C-terminal" evidence="12">
    <location>
        <begin position="25"/>
        <end position="213"/>
    </location>
</feature>
<name>A0A7S2N5D6_9STRA</name>
<dbReference type="GO" id="GO:0016787">
    <property type="term" value="F:hydrolase activity"/>
    <property type="evidence" value="ECO:0007669"/>
    <property type="project" value="UniProtKB-KW"/>
</dbReference>
<keyword evidence="4" id="KW-0963">Cytoplasm</keyword>
<dbReference type="PANTHER" id="PTHR45418:SF1">
    <property type="entry name" value="CANCER_TESTIS ANTIGEN 55"/>
    <property type="match status" value="1"/>
</dbReference>
<proteinExistence type="inferred from homology"/>
<gene>
    <name evidence="13" type="ORF">HTAM1171_LOCUS12634</name>
</gene>
<dbReference type="InterPro" id="IPR027417">
    <property type="entry name" value="P-loop_NTPase"/>
</dbReference>
<dbReference type="Gene3D" id="3.40.50.300">
    <property type="entry name" value="P-loop containing nucleotide triphosphate hydrolases"/>
    <property type="match status" value="1"/>
</dbReference>
<dbReference type="AlphaFoldDB" id="A0A7S2N5D6"/>